<evidence type="ECO:0000256" key="2">
    <source>
        <dbReference type="ARBA" id="ARBA00022679"/>
    </source>
</evidence>
<dbReference type="InterPro" id="IPR002685">
    <property type="entry name" value="Glyco_trans_15"/>
</dbReference>
<evidence type="ECO:0000313" key="4">
    <source>
        <dbReference type="Proteomes" id="UP000279259"/>
    </source>
</evidence>
<dbReference type="PANTHER" id="PTHR31121:SF6">
    <property type="entry name" value="ALPHA-1,2 MANNOSYLTRANSFERASE KTR1"/>
    <property type="match status" value="1"/>
</dbReference>
<dbReference type="OrthoDB" id="439943at2759"/>
<evidence type="ECO:0000256" key="1">
    <source>
        <dbReference type="ARBA" id="ARBA00007677"/>
    </source>
</evidence>
<keyword evidence="4" id="KW-1185">Reference proteome</keyword>
<dbReference type="Proteomes" id="UP000279259">
    <property type="component" value="Unassembled WGS sequence"/>
</dbReference>
<dbReference type="Gene3D" id="3.90.550.10">
    <property type="entry name" value="Spore Coat Polysaccharide Biosynthesis Protein SpsA, Chain A"/>
    <property type="match status" value="1"/>
</dbReference>
<dbReference type="PANTHER" id="PTHR31121">
    <property type="entry name" value="ALPHA-1,2 MANNOSYLTRANSFERASE KTR1"/>
    <property type="match status" value="1"/>
</dbReference>
<accession>A0A427YFZ7</accession>
<dbReference type="GO" id="GO:0005794">
    <property type="term" value="C:Golgi apparatus"/>
    <property type="evidence" value="ECO:0007669"/>
    <property type="project" value="TreeGrafter"/>
</dbReference>
<comment type="caution">
    <text evidence="3">The sequence shown here is derived from an EMBL/GenBank/DDBJ whole genome shotgun (WGS) entry which is preliminary data.</text>
</comment>
<protein>
    <submittedName>
        <fullName evidence="3">Uncharacterized protein</fullName>
    </submittedName>
</protein>
<evidence type="ECO:0000313" key="3">
    <source>
        <dbReference type="EMBL" id="RSH89917.1"/>
    </source>
</evidence>
<sequence>MLLVRWKCFALNGGALLLLHLLLSIHPTYRARTSPLSLLPETWRSSAVSGKYGLPREPWLPVSAVPELSGTTRPFADDLQVDDNRRKANAAFVVLARNSDLWPFLGSMKQIEHRFNHWARYDYLKAADPRLQKAEAQPFEHQVVCPAGHYSFSGGEDLGGATVHHATKRENNWVEGEIAGWTVADLVIGDRVQVLVDQPNRVGVLIRELCGTGMSDDVEGRYDAFTPVSPGSPLQPQPMFCPQNYTPFHSARAGDPPQPTDMSPADPSLAMDVYGTFLPKLSELTDLYDPGLRQFYCSGGE</sequence>
<dbReference type="GO" id="GO:0006487">
    <property type="term" value="P:protein N-linked glycosylation"/>
    <property type="evidence" value="ECO:0007669"/>
    <property type="project" value="TreeGrafter"/>
</dbReference>
<dbReference type="Pfam" id="PF01793">
    <property type="entry name" value="Glyco_transf_15"/>
    <property type="match status" value="1"/>
</dbReference>
<reference evidence="3 4" key="1">
    <citation type="submission" date="2018-11" db="EMBL/GenBank/DDBJ databases">
        <title>Genome sequence of Saitozyma podzolica DSM 27192.</title>
        <authorList>
            <person name="Aliyu H."/>
            <person name="Gorte O."/>
            <person name="Ochsenreither K."/>
        </authorList>
    </citation>
    <scope>NUCLEOTIDE SEQUENCE [LARGE SCALE GENOMIC DNA]</scope>
    <source>
        <strain evidence="3 4">DSM 27192</strain>
    </source>
</reference>
<keyword evidence="2" id="KW-0808">Transferase</keyword>
<dbReference type="GO" id="GO:0016020">
    <property type="term" value="C:membrane"/>
    <property type="evidence" value="ECO:0007669"/>
    <property type="project" value="InterPro"/>
</dbReference>
<dbReference type="InterPro" id="IPR029044">
    <property type="entry name" value="Nucleotide-diphossugar_trans"/>
</dbReference>
<proteinExistence type="inferred from homology"/>
<organism evidence="3 4">
    <name type="scientific">Saitozyma podzolica</name>
    <dbReference type="NCBI Taxonomy" id="1890683"/>
    <lineage>
        <taxon>Eukaryota</taxon>
        <taxon>Fungi</taxon>
        <taxon>Dikarya</taxon>
        <taxon>Basidiomycota</taxon>
        <taxon>Agaricomycotina</taxon>
        <taxon>Tremellomycetes</taxon>
        <taxon>Tremellales</taxon>
        <taxon>Trimorphomycetaceae</taxon>
        <taxon>Saitozyma</taxon>
    </lineage>
</organism>
<comment type="similarity">
    <text evidence="1">Belongs to the glycosyltransferase 15 family.</text>
</comment>
<dbReference type="STRING" id="1890683.A0A427YFZ7"/>
<dbReference type="AlphaFoldDB" id="A0A427YFZ7"/>
<dbReference type="GO" id="GO:0000026">
    <property type="term" value="F:alpha-1,2-mannosyltransferase activity"/>
    <property type="evidence" value="ECO:0007669"/>
    <property type="project" value="TreeGrafter"/>
</dbReference>
<dbReference type="EMBL" id="RSCD01000012">
    <property type="protein sequence ID" value="RSH89917.1"/>
    <property type="molecule type" value="Genomic_DNA"/>
</dbReference>
<dbReference type="GO" id="GO:0000032">
    <property type="term" value="P:cell wall mannoprotein biosynthetic process"/>
    <property type="evidence" value="ECO:0007669"/>
    <property type="project" value="TreeGrafter"/>
</dbReference>
<name>A0A427YFZ7_9TREE</name>
<dbReference type="SUPFAM" id="SSF53448">
    <property type="entry name" value="Nucleotide-diphospho-sugar transferases"/>
    <property type="match status" value="1"/>
</dbReference>
<gene>
    <name evidence="3" type="ORF">EHS25_001903</name>
</gene>